<sequence length="154" mass="17553">MERLLLVDSQNATKSRSAGRIKARVLLAMAPTNEINKSILGTLMASKNVRITRDDLNTLCIKLSDAWLSVRLANEPLLVLSDCMYLLDLSTYVHIISAATKNCKLLRVMLGAESLPYFKYPKKPILKYIMETRDIPVFKTPFHGLKFDLYFISW</sequence>
<dbReference type="Proteomes" id="UP000276133">
    <property type="component" value="Unassembled WGS sequence"/>
</dbReference>
<protein>
    <submittedName>
        <fullName evidence="1">Uncharacterized protein</fullName>
    </submittedName>
</protein>
<proteinExistence type="predicted"/>
<keyword evidence="2" id="KW-1185">Reference proteome</keyword>
<accession>A0A3M7T9M3</accession>
<dbReference type="AlphaFoldDB" id="A0A3M7T9M3"/>
<dbReference type="EMBL" id="REGN01000059">
    <property type="protein sequence ID" value="RNA44786.1"/>
    <property type="molecule type" value="Genomic_DNA"/>
</dbReference>
<evidence type="ECO:0000313" key="2">
    <source>
        <dbReference type="Proteomes" id="UP000276133"/>
    </source>
</evidence>
<name>A0A3M7T9M3_BRAPC</name>
<evidence type="ECO:0000313" key="1">
    <source>
        <dbReference type="EMBL" id="RNA44786.1"/>
    </source>
</evidence>
<comment type="caution">
    <text evidence="1">The sequence shown here is derived from an EMBL/GenBank/DDBJ whole genome shotgun (WGS) entry which is preliminary data.</text>
</comment>
<gene>
    <name evidence="1" type="ORF">BpHYR1_005865</name>
</gene>
<organism evidence="1 2">
    <name type="scientific">Brachionus plicatilis</name>
    <name type="common">Marine rotifer</name>
    <name type="synonym">Brachionus muelleri</name>
    <dbReference type="NCBI Taxonomy" id="10195"/>
    <lineage>
        <taxon>Eukaryota</taxon>
        <taxon>Metazoa</taxon>
        <taxon>Spiralia</taxon>
        <taxon>Gnathifera</taxon>
        <taxon>Rotifera</taxon>
        <taxon>Eurotatoria</taxon>
        <taxon>Monogononta</taxon>
        <taxon>Pseudotrocha</taxon>
        <taxon>Ploima</taxon>
        <taxon>Brachionidae</taxon>
        <taxon>Brachionus</taxon>
    </lineage>
</organism>
<reference evidence="1 2" key="1">
    <citation type="journal article" date="2018" name="Sci. Rep.">
        <title>Genomic signatures of local adaptation to the degree of environmental predictability in rotifers.</title>
        <authorList>
            <person name="Franch-Gras L."/>
            <person name="Hahn C."/>
            <person name="Garcia-Roger E.M."/>
            <person name="Carmona M.J."/>
            <person name="Serra M."/>
            <person name="Gomez A."/>
        </authorList>
    </citation>
    <scope>NUCLEOTIDE SEQUENCE [LARGE SCALE GENOMIC DNA]</scope>
    <source>
        <strain evidence="1">HYR1</strain>
    </source>
</reference>